<proteinExistence type="predicted"/>
<accession>A0A2U1MRV8</accession>
<organism evidence="3 4">
    <name type="scientific">Artemisia annua</name>
    <name type="common">Sweet wormwood</name>
    <dbReference type="NCBI Taxonomy" id="35608"/>
    <lineage>
        <taxon>Eukaryota</taxon>
        <taxon>Viridiplantae</taxon>
        <taxon>Streptophyta</taxon>
        <taxon>Embryophyta</taxon>
        <taxon>Tracheophyta</taxon>
        <taxon>Spermatophyta</taxon>
        <taxon>Magnoliopsida</taxon>
        <taxon>eudicotyledons</taxon>
        <taxon>Gunneridae</taxon>
        <taxon>Pentapetalae</taxon>
        <taxon>asterids</taxon>
        <taxon>campanulids</taxon>
        <taxon>Asterales</taxon>
        <taxon>Asteraceae</taxon>
        <taxon>Asteroideae</taxon>
        <taxon>Anthemideae</taxon>
        <taxon>Artemisiinae</taxon>
        <taxon>Artemisia</taxon>
    </lineage>
</organism>
<comment type="caution">
    <text evidence="3">The sequence shown here is derived from an EMBL/GenBank/DDBJ whole genome shotgun (WGS) entry which is preliminary data.</text>
</comment>
<dbReference type="InterPro" id="IPR042098">
    <property type="entry name" value="TauD-like_sf"/>
</dbReference>
<dbReference type="InterPro" id="IPR003819">
    <property type="entry name" value="TauD/TfdA-like"/>
</dbReference>
<dbReference type="PANTHER" id="PTHR10696">
    <property type="entry name" value="GAMMA-BUTYROBETAINE HYDROXYLASE-RELATED"/>
    <property type="match status" value="1"/>
</dbReference>
<evidence type="ECO:0000313" key="4">
    <source>
        <dbReference type="Proteomes" id="UP000245207"/>
    </source>
</evidence>
<keyword evidence="4" id="KW-1185">Reference proteome</keyword>
<dbReference type="OrthoDB" id="408743at2759"/>
<dbReference type="GO" id="GO:0016491">
    <property type="term" value="F:oxidoreductase activity"/>
    <property type="evidence" value="ECO:0007669"/>
    <property type="project" value="UniProtKB-KW"/>
</dbReference>
<keyword evidence="1" id="KW-0560">Oxidoreductase</keyword>
<dbReference type="Pfam" id="PF02668">
    <property type="entry name" value="TauD"/>
    <property type="match status" value="1"/>
</dbReference>
<dbReference type="PANTHER" id="PTHR10696:SF43">
    <property type="entry name" value="TAUD_TFDA-LIKE DOMAIN-CONTAINING PROTEIN-RELATED"/>
    <property type="match status" value="1"/>
</dbReference>
<dbReference type="AlphaFoldDB" id="A0A2U1MRV8"/>
<evidence type="ECO:0000256" key="1">
    <source>
        <dbReference type="ARBA" id="ARBA00023002"/>
    </source>
</evidence>
<dbReference type="STRING" id="35608.A0A2U1MRV8"/>
<dbReference type="Gene3D" id="3.60.130.10">
    <property type="entry name" value="Clavaminate synthase-like"/>
    <property type="match status" value="1"/>
</dbReference>
<dbReference type="SUPFAM" id="SSF51197">
    <property type="entry name" value="Clavaminate synthase-like"/>
    <property type="match status" value="1"/>
</dbReference>
<evidence type="ECO:0000313" key="3">
    <source>
        <dbReference type="EMBL" id="PWA63954.1"/>
    </source>
</evidence>
<dbReference type="EMBL" id="PKPP01004522">
    <property type="protein sequence ID" value="PWA63954.1"/>
    <property type="molecule type" value="Genomic_DNA"/>
</dbReference>
<dbReference type="Proteomes" id="UP000245207">
    <property type="component" value="Unassembled WGS sequence"/>
</dbReference>
<sequence>MGRFKPGQLARLDRKWVKLNRVNPPGLKHPGSTRIPNGNRKVLPRTRITSTKISGWRTIPSCVIASSDTTAADLYGFKEAIRANKTWLESLLNERGVIFFRGFPVKSPSDFNGVVEAFGFPEAFYVGGRASRTKVVGRVYTANECPPDQGIPFHHEMAYVPNFPSKLFFFCEEAPGSGGQTPIVLSYVVYEKMKEKHPEFVAQLEKYGMTYKKMMNDEDHPSSYTGRGWKSAYNTDDKNLLKEMVAELGTNLEWIGNAVKLITGPLPAIRIFDKESQRKVWFNNLSTGKIGPMTNDIHDQDAYVELGNGDLVPEQAKKDCLEILEEECVVIPWKKGDVMLVNNLMVLHARQPVLKPPRRVLASLCK</sequence>
<name>A0A2U1MRV8_ARTAN</name>
<evidence type="ECO:0000259" key="2">
    <source>
        <dbReference type="Pfam" id="PF02668"/>
    </source>
</evidence>
<dbReference type="InterPro" id="IPR050411">
    <property type="entry name" value="AlphaKG_dependent_hydroxylases"/>
</dbReference>
<protein>
    <submittedName>
        <fullName evidence="3">TauD/TfdA-like domain-containing protein</fullName>
    </submittedName>
</protein>
<reference evidence="3 4" key="1">
    <citation type="journal article" date="2018" name="Mol. Plant">
        <title>The genome of Artemisia annua provides insight into the evolution of Asteraceae family and artemisinin biosynthesis.</title>
        <authorList>
            <person name="Shen Q."/>
            <person name="Zhang L."/>
            <person name="Liao Z."/>
            <person name="Wang S."/>
            <person name="Yan T."/>
            <person name="Shi P."/>
            <person name="Liu M."/>
            <person name="Fu X."/>
            <person name="Pan Q."/>
            <person name="Wang Y."/>
            <person name="Lv Z."/>
            <person name="Lu X."/>
            <person name="Zhang F."/>
            <person name="Jiang W."/>
            <person name="Ma Y."/>
            <person name="Chen M."/>
            <person name="Hao X."/>
            <person name="Li L."/>
            <person name="Tang Y."/>
            <person name="Lv G."/>
            <person name="Zhou Y."/>
            <person name="Sun X."/>
            <person name="Brodelius P.E."/>
            <person name="Rose J.K.C."/>
            <person name="Tang K."/>
        </authorList>
    </citation>
    <scope>NUCLEOTIDE SEQUENCE [LARGE SCALE GENOMIC DNA]</scope>
    <source>
        <strain evidence="4">cv. Huhao1</strain>
        <tissue evidence="3">Leaf</tissue>
    </source>
</reference>
<gene>
    <name evidence="3" type="ORF">CTI12_AA348520</name>
</gene>
<feature type="domain" description="TauD/TfdA-like" evidence="2">
    <location>
        <begin position="74"/>
        <end position="361"/>
    </location>
</feature>